<proteinExistence type="predicted"/>
<dbReference type="RefSeq" id="WP_099082129.1">
    <property type="nucleotide sequence ID" value="NZ_AWQQ01000017.1"/>
</dbReference>
<protein>
    <submittedName>
        <fullName evidence="1">Uncharacterized protein</fullName>
    </submittedName>
</protein>
<dbReference type="PANTHER" id="PTHR30087">
    <property type="entry name" value="INNER MEMBRANE PROTEIN"/>
    <property type="match status" value="1"/>
</dbReference>
<dbReference type="PANTHER" id="PTHR30087:SF1">
    <property type="entry name" value="HYPOTHETICAL CYTOSOLIC PROTEIN"/>
    <property type="match status" value="1"/>
</dbReference>
<dbReference type="OrthoDB" id="9797779at2"/>
<name>A0A2C6MIE9_9FIRM</name>
<dbReference type="Pfam" id="PF04463">
    <property type="entry name" value="2-thiour_desulf"/>
    <property type="match status" value="1"/>
</dbReference>
<comment type="caution">
    <text evidence="1">The sequence shown here is derived from an EMBL/GenBank/DDBJ whole genome shotgun (WGS) entry which is preliminary data.</text>
</comment>
<reference evidence="1 2" key="1">
    <citation type="submission" date="2013-09" db="EMBL/GenBank/DDBJ databases">
        <title>Biodegradation of hydrocarbons in the deep terrestrial subsurface : characterization of a microbial consortium composed of two Desulfotomaculum species originating from a deep geological formation.</title>
        <authorList>
            <person name="Aullo T."/>
            <person name="Berlendis S."/>
            <person name="Lascourreges J.-F."/>
            <person name="Dessort D."/>
            <person name="Saint-Laurent S."/>
            <person name="Schraauwers B."/>
            <person name="Mas J."/>
            <person name="Magot M."/>
            <person name="Ranchou-Peyruse A."/>
        </authorList>
    </citation>
    <scope>NUCLEOTIDE SEQUENCE [LARGE SCALE GENOMIC DNA]</scope>
    <source>
        <strain evidence="1 2">Bs107</strain>
    </source>
</reference>
<dbReference type="InterPro" id="IPR007553">
    <property type="entry name" value="2-thiour_desulf"/>
</dbReference>
<dbReference type="Proteomes" id="UP000222564">
    <property type="component" value="Unassembled WGS sequence"/>
</dbReference>
<dbReference type="AlphaFoldDB" id="A0A2C6MIE9"/>
<evidence type="ECO:0000313" key="1">
    <source>
        <dbReference type="EMBL" id="PHJ39592.1"/>
    </source>
</evidence>
<evidence type="ECO:0000313" key="2">
    <source>
        <dbReference type="Proteomes" id="UP000222564"/>
    </source>
</evidence>
<keyword evidence="2" id="KW-1185">Reference proteome</keyword>
<dbReference type="EMBL" id="AWQQ01000017">
    <property type="protein sequence ID" value="PHJ39592.1"/>
    <property type="molecule type" value="Genomic_DNA"/>
</dbReference>
<accession>A0A2C6MIE9</accession>
<sequence>MILVSACLAGIPCKYHGGDNLIQPVAELIAKGLAIPVCPEVLGGLATPREPVDIEQGDGFDALAGRARLLNESGQEVTAEFLAGAARVLQIARRHDVKAAILKERSPSCGSSWIYNRLPGTTAVRRKLVDGMGVTAALLTKNNIQVFSEEQVTEELLNKLNRKI</sequence>
<gene>
    <name evidence="1" type="ORF">P378_02630</name>
</gene>
<organism evidence="1 2">
    <name type="scientific">Desulforamulus profundi</name>
    <dbReference type="NCBI Taxonomy" id="1383067"/>
    <lineage>
        <taxon>Bacteria</taxon>
        <taxon>Bacillati</taxon>
        <taxon>Bacillota</taxon>
        <taxon>Clostridia</taxon>
        <taxon>Eubacteriales</taxon>
        <taxon>Peptococcaceae</taxon>
        <taxon>Desulforamulus</taxon>
    </lineage>
</organism>